<protein>
    <submittedName>
        <fullName evidence="1">Uncharacterized protein</fullName>
    </submittedName>
</protein>
<reference evidence="1 2" key="1">
    <citation type="submission" date="2014-04" db="EMBL/GenBank/DDBJ databases">
        <authorList>
            <consortium name="DOE Joint Genome Institute"/>
            <person name="Kuo A."/>
            <person name="Ruytinx J."/>
            <person name="Rineau F."/>
            <person name="Colpaert J."/>
            <person name="Kohler A."/>
            <person name="Nagy L.G."/>
            <person name="Floudas D."/>
            <person name="Copeland A."/>
            <person name="Barry K.W."/>
            <person name="Cichocki N."/>
            <person name="Veneault-Fourrey C."/>
            <person name="LaButti K."/>
            <person name="Lindquist E.A."/>
            <person name="Lipzen A."/>
            <person name="Lundell T."/>
            <person name="Morin E."/>
            <person name="Murat C."/>
            <person name="Sun H."/>
            <person name="Tunlid A."/>
            <person name="Henrissat B."/>
            <person name="Grigoriev I.V."/>
            <person name="Hibbett D.S."/>
            <person name="Martin F."/>
            <person name="Nordberg H.P."/>
            <person name="Cantor M.N."/>
            <person name="Hua S.X."/>
        </authorList>
    </citation>
    <scope>NUCLEOTIDE SEQUENCE [LARGE SCALE GENOMIC DNA]</scope>
    <source>
        <strain evidence="1 2">UH-Slu-Lm8-n1</strain>
    </source>
</reference>
<dbReference type="EMBL" id="KN835173">
    <property type="protein sequence ID" value="KIK45408.1"/>
    <property type="molecule type" value="Genomic_DNA"/>
</dbReference>
<proteinExistence type="predicted"/>
<dbReference type="HOGENOM" id="CLU_2442348_0_0_1"/>
<organism evidence="1 2">
    <name type="scientific">Suillus luteus UH-Slu-Lm8-n1</name>
    <dbReference type="NCBI Taxonomy" id="930992"/>
    <lineage>
        <taxon>Eukaryota</taxon>
        <taxon>Fungi</taxon>
        <taxon>Dikarya</taxon>
        <taxon>Basidiomycota</taxon>
        <taxon>Agaricomycotina</taxon>
        <taxon>Agaricomycetes</taxon>
        <taxon>Agaricomycetidae</taxon>
        <taxon>Boletales</taxon>
        <taxon>Suillineae</taxon>
        <taxon>Suillaceae</taxon>
        <taxon>Suillus</taxon>
    </lineage>
</organism>
<reference evidence="2" key="2">
    <citation type="submission" date="2015-01" db="EMBL/GenBank/DDBJ databases">
        <title>Evolutionary Origins and Diversification of the Mycorrhizal Mutualists.</title>
        <authorList>
            <consortium name="DOE Joint Genome Institute"/>
            <consortium name="Mycorrhizal Genomics Consortium"/>
            <person name="Kohler A."/>
            <person name="Kuo A."/>
            <person name="Nagy L.G."/>
            <person name="Floudas D."/>
            <person name="Copeland A."/>
            <person name="Barry K.W."/>
            <person name="Cichocki N."/>
            <person name="Veneault-Fourrey C."/>
            <person name="LaButti K."/>
            <person name="Lindquist E.A."/>
            <person name="Lipzen A."/>
            <person name="Lundell T."/>
            <person name="Morin E."/>
            <person name="Murat C."/>
            <person name="Riley R."/>
            <person name="Ohm R."/>
            <person name="Sun H."/>
            <person name="Tunlid A."/>
            <person name="Henrissat B."/>
            <person name="Grigoriev I.V."/>
            <person name="Hibbett D.S."/>
            <person name="Martin F."/>
        </authorList>
    </citation>
    <scope>NUCLEOTIDE SEQUENCE [LARGE SCALE GENOMIC DNA]</scope>
    <source>
        <strain evidence="2">UH-Slu-Lm8-n1</strain>
    </source>
</reference>
<dbReference type="InParanoid" id="A0A0D0BQQ0"/>
<dbReference type="Proteomes" id="UP000054485">
    <property type="component" value="Unassembled WGS sequence"/>
</dbReference>
<keyword evidence="2" id="KW-1185">Reference proteome</keyword>
<evidence type="ECO:0000313" key="2">
    <source>
        <dbReference type="Proteomes" id="UP000054485"/>
    </source>
</evidence>
<gene>
    <name evidence="1" type="ORF">CY34DRAFT_535002</name>
</gene>
<sequence length="90" mass="9646">MAANTLLTVNFSFTDGGGSGKFDMILPIALVKETHAARHWTYGQRPHLSAILAIKAVDSTIPHTQVQCRIREQDAVPAAAVTDSASSRLT</sequence>
<name>A0A0D0BQQ0_9AGAM</name>
<evidence type="ECO:0000313" key="1">
    <source>
        <dbReference type="EMBL" id="KIK45408.1"/>
    </source>
</evidence>
<dbReference type="AlphaFoldDB" id="A0A0D0BQQ0"/>
<accession>A0A0D0BQQ0</accession>